<keyword evidence="5" id="KW-0049">Antioxidant</keyword>
<evidence type="ECO:0000313" key="15">
    <source>
        <dbReference type="Proteomes" id="UP000600101"/>
    </source>
</evidence>
<evidence type="ECO:0000256" key="9">
    <source>
        <dbReference type="ARBA" id="ARBA00032824"/>
    </source>
</evidence>
<keyword evidence="15" id="KW-1185">Reference proteome</keyword>
<evidence type="ECO:0000256" key="4">
    <source>
        <dbReference type="ARBA" id="ARBA00022559"/>
    </source>
</evidence>
<name>A0A9X0R1J3_9PROT</name>
<dbReference type="SUPFAM" id="SSF52833">
    <property type="entry name" value="Thioredoxin-like"/>
    <property type="match status" value="1"/>
</dbReference>
<dbReference type="PANTHER" id="PTHR42801">
    <property type="entry name" value="THIOREDOXIN-DEPENDENT PEROXIDE REDUCTASE"/>
    <property type="match status" value="1"/>
</dbReference>
<dbReference type="RefSeq" id="WP_186771510.1">
    <property type="nucleotide sequence ID" value="NZ_JACOMF010000018.1"/>
</dbReference>
<organism evidence="14 15">
    <name type="scientific">Siccirubricoccus deserti</name>
    <dbReference type="NCBI Taxonomy" id="2013562"/>
    <lineage>
        <taxon>Bacteria</taxon>
        <taxon>Pseudomonadati</taxon>
        <taxon>Pseudomonadota</taxon>
        <taxon>Alphaproteobacteria</taxon>
        <taxon>Acetobacterales</taxon>
        <taxon>Roseomonadaceae</taxon>
        <taxon>Siccirubricoccus</taxon>
    </lineage>
</organism>
<keyword evidence="8" id="KW-0676">Redox-active center</keyword>
<evidence type="ECO:0000256" key="1">
    <source>
        <dbReference type="ARBA" id="ARBA00003330"/>
    </source>
</evidence>
<evidence type="ECO:0000256" key="6">
    <source>
        <dbReference type="ARBA" id="ARBA00023002"/>
    </source>
</evidence>
<dbReference type="Pfam" id="PF00578">
    <property type="entry name" value="AhpC-TSA"/>
    <property type="match status" value="1"/>
</dbReference>
<comment type="catalytic activity">
    <reaction evidence="12">
        <text>a hydroperoxide + [thioredoxin]-dithiol = an alcohol + [thioredoxin]-disulfide + H2O</text>
        <dbReference type="Rhea" id="RHEA:62620"/>
        <dbReference type="Rhea" id="RHEA-COMP:10698"/>
        <dbReference type="Rhea" id="RHEA-COMP:10700"/>
        <dbReference type="ChEBI" id="CHEBI:15377"/>
        <dbReference type="ChEBI" id="CHEBI:29950"/>
        <dbReference type="ChEBI" id="CHEBI:30879"/>
        <dbReference type="ChEBI" id="CHEBI:35924"/>
        <dbReference type="ChEBI" id="CHEBI:50058"/>
        <dbReference type="EC" id="1.11.1.24"/>
    </reaction>
</comment>
<comment type="caution">
    <text evidence="14">The sequence shown here is derived from an EMBL/GenBank/DDBJ whole genome shotgun (WGS) entry which is preliminary data.</text>
</comment>
<dbReference type="InterPro" id="IPR050924">
    <property type="entry name" value="Peroxiredoxin_BCP/PrxQ"/>
</dbReference>
<dbReference type="InterPro" id="IPR000866">
    <property type="entry name" value="AhpC/TSA"/>
</dbReference>
<comment type="subunit">
    <text evidence="2">Monomer.</text>
</comment>
<dbReference type="AlphaFoldDB" id="A0A9X0R1J3"/>
<protein>
    <recommendedName>
        <fullName evidence="3">thioredoxin-dependent peroxiredoxin</fullName>
        <ecNumber evidence="3">1.11.1.24</ecNumber>
    </recommendedName>
    <alternativeName>
        <fullName evidence="9">Thioredoxin peroxidase</fullName>
    </alternativeName>
    <alternativeName>
        <fullName evidence="11">Thioredoxin-dependent peroxiredoxin Bcp</fullName>
    </alternativeName>
</protein>
<keyword evidence="6" id="KW-0560">Oxidoreductase</keyword>
<evidence type="ECO:0000256" key="7">
    <source>
        <dbReference type="ARBA" id="ARBA00023157"/>
    </source>
</evidence>
<dbReference type="CDD" id="cd03017">
    <property type="entry name" value="PRX_BCP"/>
    <property type="match status" value="1"/>
</dbReference>
<evidence type="ECO:0000256" key="11">
    <source>
        <dbReference type="ARBA" id="ARBA00042639"/>
    </source>
</evidence>
<evidence type="ECO:0000256" key="5">
    <source>
        <dbReference type="ARBA" id="ARBA00022862"/>
    </source>
</evidence>
<keyword evidence="4 14" id="KW-0575">Peroxidase</keyword>
<evidence type="ECO:0000259" key="13">
    <source>
        <dbReference type="PROSITE" id="PS51352"/>
    </source>
</evidence>
<dbReference type="GO" id="GO:0008379">
    <property type="term" value="F:thioredoxin peroxidase activity"/>
    <property type="evidence" value="ECO:0007669"/>
    <property type="project" value="TreeGrafter"/>
</dbReference>
<evidence type="ECO:0000256" key="12">
    <source>
        <dbReference type="ARBA" id="ARBA00049091"/>
    </source>
</evidence>
<proteinExistence type="inferred from homology"/>
<comment type="similarity">
    <text evidence="10">Belongs to the peroxiredoxin family. BCP/PrxQ subfamily.</text>
</comment>
<dbReference type="Gene3D" id="3.40.30.10">
    <property type="entry name" value="Glutaredoxin"/>
    <property type="match status" value="1"/>
</dbReference>
<feature type="domain" description="Thioredoxin" evidence="13">
    <location>
        <begin position="6"/>
        <end position="159"/>
    </location>
</feature>
<evidence type="ECO:0000256" key="10">
    <source>
        <dbReference type="ARBA" id="ARBA00038489"/>
    </source>
</evidence>
<dbReference type="GO" id="GO:0045454">
    <property type="term" value="P:cell redox homeostasis"/>
    <property type="evidence" value="ECO:0007669"/>
    <property type="project" value="TreeGrafter"/>
</dbReference>
<evidence type="ECO:0000256" key="3">
    <source>
        <dbReference type="ARBA" id="ARBA00013017"/>
    </source>
</evidence>
<evidence type="ECO:0000256" key="2">
    <source>
        <dbReference type="ARBA" id="ARBA00011245"/>
    </source>
</evidence>
<reference evidence="14" key="1">
    <citation type="submission" date="2020-08" db="EMBL/GenBank/DDBJ databases">
        <authorList>
            <person name="Hu Y."/>
            <person name="Nguyen S.V."/>
            <person name="Li F."/>
            <person name="Fanning S."/>
        </authorList>
    </citation>
    <scope>NUCLEOTIDE SEQUENCE</scope>
    <source>
        <strain evidence="14">SYSU D8009</strain>
    </source>
</reference>
<dbReference type="Proteomes" id="UP000600101">
    <property type="component" value="Unassembled WGS sequence"/>
</dbReference>
<keyword evidence="7" id="KW-1015">Disulfide bond</keyword>
<dbReference type="InterPro" id="IPR036249">
    <property type="entry name" value="Thioredoxin-like_sf"/>
</dbReference>
<dbReference type="EMBL" id="JACOMF010000018">
    <property type="protein sequence ID" value="MBC4016743.1"/>
    <property type="molecule type" value="Genomic_DNA"/>
</dbReference>
<gene>
    <name evidence="14" type="primary">bcp</name>
    <name evidence="14" type="ORF">H7965_15580</name>
</gene>
<dbReference type="GO" id="GO:0034599">
    <property type="term" value="P:cellular response to oxidative stress"/>
    <property type="evidence" value="ECO:0007669"/>
    <property type="project" value="TreeGrafter"/>
</dbReference>
<dbReference type="InterPro" id="IPR013766">
    <property type="entry name" value="Thioredoxin_domain"/>
</dbReference>
<dbReference type="PANTHER" id="PTHR42801:SF4">
    <property type="entry name" value="AHPC_TSA FAMILY PROTEIN"/>
    <property type="match status" value="1"/>
</dbReference>
<dbReference type="EC" id="1.11.1.24" evidence="3"/>
<dbReference type="NCBIfam" id="NF006960">
    <property type="entry name" value="PRK09437.1"/>
    <property type="match status" value="1"/>
</dbReference>
<evidence type="ECO:0000313" key="14">
    <source>
        <dbReference type="EMBL" id="MBC4016743.1"/>
    </source>
</evidence>
<dbReference type="FunFam" id="3.40.30.10:FF:000007">
    <property type="entry name" value="Thioredoxin-dependent thiol peroxidase"/>
    <property type="match status" value="1"/>
</dbReference>
<comment type="function">
    <text evidence="1">Thiol-specific peroxidase that catalyzes the reduction of hydrogen peroxide and organic hydroperoxides to water and alcohols, respectively. Plays a role in cell protection against oxidative stress by detoxifying peroxides and as sensor of hydrogen peroxide-mediated signaling events.</text>
</comment>
<sequence>MSGADLAEGAPAPGFTMPASGGRTVSLEGLKGKPFLLYFYPKADTSGCTKQACGIQEALPQFNTLGLTVIGVSPDKMPPIEKFAKKYGLEFPLASDENHAVAEAYGTWVEKSMYGRKYMGMERSSFLIGADGRVLRHWKKVKPAEHTAEVLKAARALQALEVRS</sequence>
<evidence type="ECO:0000256" key="8">
    <source>
        <dbReference type="ARBA" id="ARBA00023284"/>
    </source>
</evidence>
<dbReference type="PROSITE" id="PS51352">
    <property type="entry name" value="THIOREDOXIN_2"/>
    <property type="match status" value="1"/>
</dbReference>
<accession>A0A9X0R1J3</accession>
<dbReference type="GO" id="GO:0005737">
    <property type="term" value="C:cytoplasm"/>
    <property type="evidence" value="ECO:0007669"/>
    <property type="project" value="TreeGrafter"/>
</dbReference>